<evidence type="ECO:0000256" key="2">
    <source>
        <dbReference type="ARBA" id="ARBA00022448"/>
    </source>
</evidence>
<dbReference type="STRING" id="1121326.CLMAG_21210"/>
<sequence length="394" mass="42896">MQNIETYKKNFRIPLFYFVTISFWFAMYTYVPVLAVYVEQLGGSHKMAGLILGSYGFVQMCMRIPLGIASDRLHKRRLFITFGLAFTFISSFGMFISKDLTWILIFRSLAGAAAATWVDFTVLFTSYYKHNEATKAIGIINFLNGIAQMLAMLLGGFFAQRIGVSSTFALGAVIGAVGLIASFFIVDNFDENSKKITLKQIGGVIKDRNLIAVSILAILSQLLTFSTVFGFTPVFAKTIGANNFDMGLLTVFSSLPSALASLFGGIYLAKRFGEKPMVVLGFLIMGVLTITIPFTTNLVLLMITQAIAGFGRGISFTLLMGLSIKHISADRRATAMGFFQSIYGLGMFFGPVVVGILGDALNLSKAFVFLGIVGCITAFLAVKIIESGKSSLRL</sequence>
<feature type="transmembrane region" description="Helical" evidence="7">
    <location>
        <begin position="210"/>
        <end position="236"/>
    </location>
</feature>
<evidence type="ECO:0000256" key="7">
    <source>
        <dbReference type="SAM" id="Phobius"/>
    </source>
</evidence>
<dbReference type="Gene3D" id="1.20.1250.20">
    <property type="entry name" value="MFS general substrate transporter like domains"/>
    <property type="match status" value="2"/>
</dbReference>
<feature type="domain" description="Major facilitator superfamily (MFS) profile" evidence="8">
    <location>
        <begin position="12"/>
        <end position="389"/>
    </location>
</feature>
<keyword evidence="2" id="KW-0813">Transport</keyword>
<evidence type="ECO:0000256" key="5">
    <source>
        <dbReference type="ARBA" id="ARBA00022989"/>
    </source>
</evidence>
<dbReference type="PANTHER" id="PTHR23517">
    <property type="entry name" value="RESISTANCE PROTEIN MDTM, PUTATIVE-RELATED-RELATED"/>
    <property type="match status" value="1"/>
</dbReference>
<feature type="transmembrane region" description="Helical" evidence="7">
    <location>
        <begin position="15"/>
        <end position="35"/>
    </location>
</feature>
<protein>
    <submittedName>
        <fullName evidence="9">Inner membrane transport protein YajR</fullName>
    </submittedName>
</protein>
<dbReference type="PATRIC" id="fig|1121326.3.peg.2112"/>
<dbReference type="PRINTS" id="PR01035">
    <property type="entry name" value="TCRTETA"/>
</dbReference>
<feature type="transmembrane region" description="Helical" evidence="7">
    <location>
        <begin position="102"/>
        <end position="124"/>
    </location>
</feature>
<evidence type="ECO:0000313" key="10">
    <source>
        <dbReference type="Proteomes" id="UP000076603"/>
    </source>
</evidence>
<dbReference type="InterPro" id="IPR001958">
    <property type="entry name" value="Tet-R_TetA/multi-R_MdtG-like"/>
</dbReference>
<dbReference type="Proteomes" id="UP000076603">
    <property type="component" value="Unassembled WGS sequence"/>
</dbReference>
<dbReference type="GO" id="GO:0022857">
    <property type="term" value="F:transmembrane transporter activity"/>
    <property type="evidence" value="ECO:0007669"/>
    <property type="project" value="InterPro"/>
</dbReference>
<feature type="transmembrane region" description="Helical" evidence="7">
    <location>
        <begin position="248"/>
        <end position="269"/>
    </location>
</feature>
<evidence type="ECO:0000256" key="4">
    <source>
        <dbReference type="ARBA" id="ARBA00022692"/>
    </source>
</evidence>
<evidence type="ECO:0000256" key="3">
    <source>
        <dbReference type="ARBA" id="ARBA00022475"/>
    </source>
</evidence>
<dbReference type="AlphaFoldDB" id="A0A161YNL8"/>
<dbReference type="PROSITE" id="PS50850">
    <property type="entry name" value="MFS"/>
    <property type="match status" value="1"/>
</dbReference>
<dbReference type="SUPFAM" id="SSF103473">
    <property type="entry name" value="MFS general substrate transporter"/>
    <property type="match status" value="1"/>
</dbReference>
<keyword evidence="6 7" id="KW-0472">Membrane</keyword>
<gene>
    <name evidence="9" type="primary">yajR</name>
    <name evidence="9" type="ORF">CLMAG_21210</name>
</gene>
<evidence type="ECO:0000313" key="9">
    <source>
        <dbReference type="EMBL" id="KZL92312.1"/>
    </source>
</evidence>
<feature type="transmembrane region" description="Helical" evidence="7">
    <location>
        <begin position="78"/>
        <end position="96"/>
    </location>
</feature>
<feature type="transmembrane region" description="Helical" evidence="7">
    <location>
        <begin position="276"/>
        <end position="294"/>
    </location>
</feature>
<dbReference type="EMBL" id="LWAE01000002">
    <property type="protein sequence ID" value="KZL92312.1"/>
    <property type="molecule type" value="Genomic_DNA"/>
</dbReference>
<dbReference type="InterPro" id="IPR011701">
    <property type="entry name" value="MFS"/>
</dbReference>
<feature type="transmembrane region" description="Helical" evidence="7">
    <location>
        <begin position="47"/>
        <end position="66"/>
    </location>
</feature>
<dbReference type="OrthoDB" id="9607at2"/>
<keyword evidence="10" id="KW-1185">Reference proteome</keyword>
<evidence type="ECO:0000256" key="1">
    <source>
        <dbReference type="ARBA" id="ARBA00004651"/>
    </source>
</evidence>
<dbReference type="Pfam" id="PF07690">
    <property type="entry name" value="MFS_1"/>
    <property type="match status" value="1"/>
</dbReference>
<dbReference type="InterPro" id="IPR050171">
    <property type="entry name" value="MFS_Transporters"/>
</dbReference>
<feature type="transmembrane region" description="Helical" evidence="7">
    <location>
        <begin position="300"/>
        <end position="322"/>
    </location>
</feature>
<name>A0A161YNL8_9CLOT</name>
<comment type="caution">
    <text evidence="9">The sequence shown here is derived from an EMBL/GenBank/DDBJ whole genome shotgun (WGS) entry which is preliminary data.</text>
</comment>
<feature type="transmembrane region" description="Helical" evidence="7">
    <location>
        <begin position="136"/>
        <end position="159"/>
    </location>
</feature>
<dbReference type="GO" id="GO:0005886">
    <property type="term" value="C:plasma membrane"/>
    <property type="evidence" value="ECO:0007669"/>
    <property type="project" value="UniProtKB-SubCell"/>
</dbReference>
<organism evidence="9 10">
    <name type="scientific">Clostridium magnum DSM 2767</name>
    <dbReference type="NCBI Taxonomy" id="1121326"/>
    <lineage>
        <taxon>Bacteria</taxon>
        <taxon>Bacillati</taxon>
        <taxon>Bacillota</taxon>
        <taxon>Clostridia</taxon>
        <taxon>Eubacteriales</taxon>
        <taxon>Clostridiaceae</taxon>
        <taxon>Clostridium</taxon>
    </lineage>
</organism>
<keyword evidence="5 7" id="KW-1133">Transmembrane helix</keyword>
<dbReference type="InterPro" id="IPR036259">
    <property type="entry name" value="MFS_trans_sf"/>
</dbReference>
<dbReference type="CDD" id="cd17490">
    <property type="entry name" value="MFS_YxlH_like"/>
    <property type="match status" value="1"/>
</dbReference>
<keyword evidence="4 7" id="KW-0812">Transmembrane</keyword>
<keyword evidence="3" id="KW-1003">Cell membrane</keyword>
<proteinExistence type="predicted"/>
<accession>A0A161YNL8</accession>
<feature type="transmembrane region" description="Helical" evidence="7">
    <location>
        <begin position="334"/>
        <end position="354"/>
    </location>
</feature>
<feature type="transmembrane region" description="Helical" evidence="7">
    <location>
        <begin position="366"/>
        <end position="385"/>
    </location>
</feature>
<evidence type="ECO:0000259" key="8">
    <source>
        <dbReference type="PROSITE" id="PS50850"/>
    </source>
</evidence>
<comment type="subcellular location">
    <subcellularLocation>
        <location evidence="1">Cell membrane</location>
        <topology evidence="1">Multi-pass membrane protein</topology>
    </subcellularLocation>
</comment>
<feature type="transmembrane region" description="Helical" evidence="7">
    <location>
        <begin position="165"/>
        <end position="189"/>
    </location>
</feature>
<evidence type="ECO:0000256" key="6">
    <source>
        <dbReference type="ARBA" id="ARBA00023136"/>
    </source>
</evidence>
<dbReference type="InterPro" id="IPR020846">
    <property type="entry name" value="MFS_dom"/>
</dbReference>
<dbReference type="RefSeq" id="WP_066621705.1">
    <property type="nucleotide sequence ID" value="NZ_FQXL01000004.1"/>
</dbReference>
<reference evidence="9 10" key="1">
    <citation type="submission" date="2016-04" db="EMBL/GenBank/DDBJ databases">
        <title>Genome sequence of Clostridium magnum DSM 2767.</title>
        <authorList>
            <person name="Poehlein A."/>
            <person name="Uhlig R."/>
            <person name="Fischer R."/>
            <person name="Bahl H."/>
            <person name="Daniel R."/>
        </authorList>
    </citation>
    <scope>NUCLEOTIDE SEQUENCE [LARGE SCALE GENOMIC DNA]</scope>
    <source>
        <strain evidence="9 10">DSM 2767</strain>
    </source>
</reference>
<dbReference type="PANTHER" id="PTHR23517:SF13">
    <property type="entry name" value="MAJOR FACILITATOR SUPERFAMILY MFS_1"/>
    <property type="match status" value="1"/>
</dbReference>